<protein>
    <submittedName>
        <fullName evidence="4">AAA family ATPase</fullName>
    </submittedName>
</protein>
<dbReference type="SUPFAM" id="SSF140990">
    <property type="entry name" value="FtsH protease domain-like"/>
    <property type="match status" value="1"/>
</dbReference>
<dbReference type="Gene3D" id="1.20.58.760">
    <property type="entry name" value="Peptidase M41"/>
    <property type="match status" value="1"/>
</dbReference>
<dbReference type="PANTHER" id="PTHR23076">
    <property type="entry name" value="METALLOPROTEASE M41 FTSH"/>
    <property type="match status" value="1"/>
</dbReference>
<dbReference type="Gene3D" id="3.40.50.300">
    <property type="entry name" value="P-loop containing nucleotide triphosphate hydrolases"/>
    <property type="match status" value="1"/>
</dbReference>
<sequence length="687" mass="72884">MTKQKDDGAETAGQKAYEIRRSGKRGFAALGRAVAAQEQRSTNDETDVAEDNEGSVVPVPNEEEDMASRERPDPARCIVEAVLDTALDDDMRARLSGPEPLAVIIRVPAAAWVAPVETAIERLNPKARVYARDGSSKSGHKAEVGNGEVAAHLAKGRMVVGIAPSVATLPRVLAAGADITIDLKIDGGILDRAIALFVGDTVDPQRIDGLGTLDLHDIVSGFRAGSSAAEIVERIRRSASRLSSPRTDRLPRMEDAVEYGRARDWALALGREFADYKAGTLKWHEIGVGTNALFAGPPGLGKTYFCRVLSAHLGIPLVATSISELFATSAGYLDSVIKAVRETFAKAESGAPCAILFDEIDALPTRAALHQDARASSWWTAVVAEFLTLLDSAAGGDRPGVFVWAATNYADRVDPALIRPGRLDRVIAFAAPGPDGIVSIVRHHLAGDLADADLTAIGQIGIGRSPAELAAAVKVAKGAARTEKRAVRVEDLIEAMAPPVDLDASTLRRIADHEAGHAVTAFALDEEELVAIDLVGDSGAFGRTIFRRRRSIETRASIENRTIVHLGGRAAEVVVYDGDCAANAGGDESSDLALATRAIASLRLSTGLGGGLAYLGDPQSAMDLLRIDPNLRRLVDQDLVRLHETAVTIVRRHRAALDAIASVLVAKRHLSGVEARRIFADHPPAPG</sequence>
<dbReference type="GO" id="GO:0004176">
    <property type="term" value="F:ATP-dependent peptidase activity"/>
    <property type="evidence" value="ECO:0007669"/>
    <property type="project" value="InterPro"/>
</dbReference>
<reference evidence="7 8" key="4">
    <citation type="journal article" date="2022" name="Int. J. Syst. Evol. Microbiol.">
        <title>Strains of Bradyrhizobium barranii sp. nov. associated with legumes native to Canada are symbionts of soybeans and belong to different subspecies (subsp. barranii subsp. nov. and subsp. apii subsp. nov.) and symbiovars (sv. glycinearum and sv. septentrionale).</title>
        <authorList>
            <person name="Bromfield E.S.P."/>
            <person name="Cloutier S."/>
            <person name="Wasai-Hara S."/>
            <person name="Minamisawa K."/>
        </authorList>
    </citation>
    <scope>NUCLEOTIDE SEQUENCE [LARGE SCALE GENOMIC DNA]</scope>
    <source>
        <strain evidence="5 8">144S4</strain>
        <strain evidence="7">323S2</strain>
    </source>
</reference>
<evidence type="ECO:0000313" key="4">
    <source>
        <dbReference type="EMBL" id="NYY90096.1"/>
    </source>
</evidence>
<dbReference type="InterPro" id="IPR037219">
    <property type="entry name" value="Peptidase_M41-like"/>
</dbReference>
<evidence type="ECO:0000313" key="6">
    <source>
        <dbReference type="EMBL" id="UGX93852.1"/>
    </source>
</evidence>
<dbReference type="InterPro" id="IPR027417">
    <property type="entry name" value="P-loop_NTPase"/>
</dbReference>
<dbReference type="Proteomes" id="UP000564836">
    <property type="component" value="Chromosome"/>
</dbReference>
<dbReference type="GO" id="GO:0006508">
    <property type="term" value="P:proteolysis"/>
    <property type="evidence" value="ECO:0007669"/>
    <property type="project" value="InterPro"/>
</dbReference>
<dbReference type="GO" id="GO:0005886">
    <property type="term" value="C:plasma membrane"/>
    <property type="evidence" value="ECO:0007669"/>
    <property type="project" value="TreeGrafter"/>
</dbReference>
<dbReference type="SMART" id="SM00382">
    <property type="entry name" value="AAA"/>
    <property type="match status" value="1"/>
</dbReference>
<dbReference type="PANTHER" id="PTHR23076:SF97">
    <property type="entry name" value="ATP-DEPENDENT ZINC METALLOPROTEASE YME1L1"/>
    <property type="match status" value="1"/>
</dbReference>
<evidence type="ECO:0000313" key="7">
    <source>
        <dbReference type="Proteomes" id="UP000564836"/>
    </source>
</evidence>
<feature type="region of interest" description="Disordered" evidence="1">
    <location>
        <begin position="31"/>
        <end position="73"/>
    </location>
</feature>
<evidence type="ECO:0000313" key="5">
    <source>
        <dbReference type="EMBL" id="UEM13232.1"/>
    </source>
</evidence>
<evidence type="ECO:0000313" key="8">
    <source>
        <dbReference type="Proteomes" id="UP000664702"/>
    </source>
</evidence>
<dbReference type="Pfam" id="PF00004">
    <property type="entry name" value="AAA"/>
    <property type="match status" value="1"/>
</dbReference>
<reference evidence="6 7" key="1">
    <citation type="journal article" date="2017" name="Syst. Appl. Microbiol.">
        <title>Soybeans inoculated with root zone soils of Canadian native legumes harbour diverse and novel Bradyrhizobium spp. that possess agricultural potential.</title>
        <authorList>
            <person name="Bromfield E.S.P."/>
            <person name="Cloutier S."/>
            <person name="Tambong J.T."/>
            <person name="Tran Thi T.V."/>
        </authorList>
    </citation>
    <scope>NUCLEOTIDE SEQUENCE [LARGE SCALE GENOMIC DNA]</scope>
    <source>
        <strain evidence="6 7">323S2</strain>
    </source>
</reference>
<dbReference type="RefSeq" id="WP_166346683.1">
    <property type="nucleotide sequence ID" value="NZ_CP086136.1"/>
</dbReference>
<name>A0A7Z0Q932_9BRAD</name>
<reference evidence="3" key="3">
    <citation type="submission" date="2021-03" db="EMBL/GenBank/DDBJ databases">
        <title>Whole Genome Sequence of Bradyrhizobium sp. Strain 144S4.</title>
        <authorList>
            <person name="Bromfield E.S.P."/>
            <person name="Cloutier S."/>
        </authorList>
    </citation>
    <scope>NUCLEOTIDE SEQUENCE [LARGE SCALE GENOMIC DNA]</scope>
    <source>
        <strain evidence="3">144S4</strain>
    </source>
</reference>
<dbReference type="GO" id="GO:0030163">
    <property type="term" value="P:protein catabolic process"/>
    <property type="evidence" value="ECO:0007669"/>
    <property type="project" value="TreeGrafter"/>
</dbReference>
<dbReference type="GO" id="GO:0005524">
    <property type="term" value="F:ATP binding"/>
    <property type="evidence" value="ECO:0007669"/>
    <property type="project" value="InterPro"/>
</dbReference>
<dbReference type="CDD" id="cd19481">
    <property type="entry name" value="RecA-like_protease"/>
    <property type="match status" value="1"/>
</dbReference>
<gene>
    <name evidence="6" type="ORF">G6321_00051190</name>
    <name evidence="4" type="ORF">G6321_17215</name>
    <name evidence="5" type="ORF">J4G43_002435</name>
    <name evidence="3" type="ORF">J4G43_04685</name>
</gene>
<dbReference type="EMBL" id="JACBFH010000001">
    <property type="protein sequence ID" value="NYY90096.1"/>
    <property type="molecule type" value="Genomic_DNA"/>
</dbReference>
<evidence type="ECO:0000256" key="1">
    <source>
        <dbReference type="SAM" id="MobiDB-lite"/>
    </source>
</evidence>
<accession>A0A7Z0Q932</accession>
<dbReference type="InterPro" id="IPR000642">
    <property type="entry name" value="Peptidase_M41"/>
</dbReference>
<organism evidence="4">
    <name type="scientific">Bradyrhizobium barranii subsp. barranii</name>
    <dbReference type="NCBI Taxonomy" id="2823807"/>
    <lineage>
        <taxon>Bacteria</taxon>
        <taxon>Pseudomonadati</taxon>
        <taxon>Pseudomonadota</taxon>
        <taxon>Alphaproteobacteria</taxon>
        <taxon>Hyphomicrobiales</taxon>
        <taxon>Nitrobacteraceae</taxon>
        <taxon>Bradyrhizobium</taxon>
        <taxon>Bradyrhizobium barranii</taxon>
    </lineage>
</organism>
<reference evidence="4" key="2">
    <citation type="submission" date="2020-06" db="EMBL/GenBank/DDBJ databases">
        <title>Whole Genome Sequence of Bradyrhizobium sp. Strain 323S2.</title>
        <authorList>
            <person name="Bromfield E.S.P."/>
        </authorList>
    </citation>
    <scope>NUCLEOTIDE SEQUENCE [LARGE SCALE GENOMIC DNA]</scope>
    <source>
        <strain evidence="4">323S2</strain>
    </source>
</reference>
<feature type="compositionally biased region" description="Acidic residues" evidence="1">
    <location>
        <begin position="44"/>
        <end position="53"/>
    </location>
</feature>
<dbReference type="InterPro" id="IPR003959">
    <property type="entry name" value="ATPase_AAA_core"/>
</dbReference>
<dbReference type="KEGG" id="bban:J4G43_002435"/>
<dbReference type="Gene3D" id="1.10.8.60">
    <property type="match status" value="1"/>
</dbReference>
<dbReference type="GO" id="GO:0016887">
    <property type="term" value="F:ATP hydrolysis activity"/>
    <property type="evidence" value="ECO:0007669"/>
    <property type="project" value="InterPro"/>
</dbReference>
<dbReference type="SUPFAM" id="SSF52540">
    <property type="entry name" value="P-loop containing nucleoside triphosphate hydrolases"/>
    <property type="match status" value="1"/>
</dbReference>
<dbReference type="EMBL" id="CP088280">
    <property type="protein sequence ID" value="UGX93852.1"/>
    <property type="molecule type" value="Genomic_DNA"/>
</dbReference>
<dbReference type="AlphaFoldDB" id="A0A7Z0Q932"/>
<feature type="domain" description="AAA+ ATPase" evidence="2">
    <location>
        <begin position="288"/>
        <end position="433"/>
    </location>
</feature>
<dbReference type="GO" id="GO:0004222">
    <property type="term" value="F:metalloendopeptidase activity"/>
    <property type="evidence" value="ECO:0007669"/>
    <property type="project" value="InterPro"/>
</dbReference>
<dbReference type="Pfam" id="PF01434">
    <property type="entry name" value="Peptidase_M41"/>
    <property type="match status" value="1"/>
</dbReference>
<proteinExistence type="predicted"/>
<dbReference type="EMBL" id="CP086136">
    <property type="protein sequence ID" value="UEM13232.1"/>
    <property type="molecule type" value="Genomic_DNA"/>
</dbReference>
<dbReference type="InterPro" id="IPR003593">
    <property type="entry name" value="AAA+_ATPase"/>
</dbReference>
<dbReference type="EMBL" id="JAGEMI010000001">
    <property type="protein sequence ID" value="MBO1860301.1"/>
    <property type="molecule type" value="Genomic_DNA"/>
</dbReference>
<dbReference type="Proteomes" id="UP000664702">
    <property type="component" value="Chromosome"/>
</dbReference>
<evidence type="ECO:0000259" key="2">
    <source>
        <dbReference type="SMART" id="SM00382"/>
    </source>
</evidence>
<evidence type="ECO:0000313" key="3">
    <source>
        <dbReference type="EMBL" id="MBO1860301.1"/>
    </source>
</evidence>